<dbReference type="CDD" id="cd03888">
    <property type="entry name" value="M20_PepV"/>
    <property type="match status" value="1"/>
</dbReference>
<keyword evidence="7" id="KW-0224">Dipeptidase</keyword>
<evidence type="ECO:0000256" key="8">
    <source>
        <dbReference type="ARBA" id="ARBA00023049"/>
    </source>
</evidence>
<gene>
    <name evidence="9" type="primary">pepV</name>
    <name evidence="9" type="ORF">FCL54_01725</name>
</gene>
<dbReference type="Gene3D" id="3.40.630.10">
    <property type="entry name" value="Zn peptidases"/>
    <property type="match status" value="1"/>
</dbReference>
<dbReference type="NCBIfam" id="TIGR01887">
    <property type="entry name" value="dipeptidaselike"/>
    <property type="match status" value="1"/>
</dbReference>
<name>A0A5R9FDU6_9BACL</name>
<dbReference type="InterPro" id="IPR050072">
    <property type="entry name" value="Peptidase_M20A"/>
</dbReference>
<keyword evidence="4" id="KW-0479">Metal-binding</keyword>
<evidence type="ECO:0000256" key="1">
    <source>
        <dbReference type="ARBA" id="ARBA00001947"/>
    </source>
</evidence>
<sequence length="474" mass="52602">MEGGLIMVEWIEEVEKRKDDLIKDLQNLLRIRSVLDEEKPTDDAPFGIGIKEALDFMLKTGERNGFSIKNVDQIAGHLEMGQGEDLIGVLCHVDVVPEGDGWSSDPFGAEIRDGKIFARGAIDDKGPTIAALYAMQIIKELGLPLSKRIRMIVGTDEESNWRCVDRYFKKEEMPSAGFAPDAVFPIIHAEKGIADFELVSREHRNEEELETELLSFQSGQRLNMVPDRALAEIKGSNQMMEQISGRYKEFLDQNSFQGSSSLNEEKLTLSLEGISVHGSEPDKGINAGLQMAGFLKGVPFQQKGLTFIGFLNDFMLNDSKGNKLGVAFKDEISGELTMNVGTMSFSKGFSKIGVNLRYPVSCDFKVVQPKIQSAANKYQMDLHVIDHMVPHHVPKDHELIQTLQAVYREQTGEEPELLAIGGGTYARSLDAGVAFGALFPGKPEVAHEKDEYIEIEDLLKATAIYAQALYELAK</sequence>
<comment type="cofactor">
    <cofactor evidence="1">
        <name>Zn(2+)</name>
        <dbReference type="ChEBI" id="CHEBI:29105"/>
    </cofactor>
</comment>
<dbReference type="Proteomes" id="UP000308230">
    <property type="component" value="Unassembled WGS sequence"/>
</dbReference>
<keyword evidence="10" id="KW-1185">Reference proteome</keyword>
<dbReference type="PANTHER" id="PTHR43808:SF31">
    <property type="entry name" value="N-ACETYL-L-CITRULLINE DEACETYLASE"/>
    <property type="match status" value="1"/>
</dbReference>
<dbReference type="GO" id="GO:0006526">
    <property type="term" value="P:L-arginine biosynthetic process"/>
    <property type="evidence" value="ECO:0007669"/>
    <property type="project" value="TreeGrafter"/>
</dbReference>
<proteinExistence type="inferred from homology"/>
<dbReference type="InterPro" id="IPR001261">
    <property type="entry name" value="ArgE/DapE_CS"/>
</dbReference>
<dbReference type="Gene3D" id="3.30.70.360">
    <property type="match status" value="2"/>
</dbReference>
<organism evidence="9 10">
    <name type="scientific">Exobacillus caeni</name>
    <dbReference type="NCBI Taxonomy" id="2574798"/>
    <lineage>
        <taxon>Bacteria</taxon>
        <taxon>Bacillati</taxon>
        <taxon>Bacillota</taxon>
        <taxon>Bacilli</taxon>
        <taxon>Bacillales</taxon>
        <taxon>Guptibacillaceae</taxon>
        <taxon>Exobacillus</taxon>
    </lineage>
</organism>
<keyword evidence="6" id="KW-0862">Zinc</keyword>
<dbReference type="AlphaFoldDB" id="A0A5R9FDU6"/>
<reference evidence="9 10" key="1">
    <citation type="submission" date="2019-04" db="EMBL/GenBank/DDBJ databases">
        <title>Bacillus caeni sp. nov., a bacterium isolated from mangrove sediment.</title>
        <authorList>
            <person name="Huang H."/>
            <person name="Mo K."/>
            <person name="Hu Y."/>
        </authorList>
    </citation>
    <scope>NUCLEOTIDE SEQUENCE [LARGE SCALE GENOMIC DNA]</scope>
    <source>
        <strain evidence="9 10">HB172195</strain>
    </source>
</reference>
<dbReference type="InterPro" id="IPR002933">
    <property type="entry name" value="Peptidase_M20"/>
</dbReference>
<dbReference type="InterPro" id="IPR010964">
    <property type="entry name" value="M20A_pepV-rel"/>
</dbReference>
<dbReference type="InterPro" id="IPR036264">
    <property type="entry name" value="Bact_exopeptidase_dim_dom"/>
</dbReference>
<evidence type="ECO:0000313" key="9">
    <source>
        <dbReference type="EMBL" id="TLS39053.1"/>
    </source>
</evidence>
<dbReference type="GO" id="GO:0006508">
    <property type="term" value="P:proteolysis"/>
    <property type="evidence" value="ECO:0007669"/>
    <property type="project" value="UniProtKB-KW"/>
</dbReference>
<dbReference type="PROSITE" id="PS00759">
    <property type="entry name" value="ARGE_DAPE_CPG2_2"/>
    <property type="match status" value="1"/>
</dbReference>
<evidence type="ECO:0000256" key="3">
    <source>
        <dbReference type="ARBA" id="ARBA00022670"/>
    </source>
</evidence>
<dbReference type="EMBL" id="SWLG01000001">
    <property type="protein sequence ID" value="TLS39053.1"/>
    <property type="molecule type" value="Genomic_DNA"/>
</dbReference>
<evidence type="ECO:0000256" key="2">
    <source>
        <dbReference type="ARBA" id="ARBA00006247"/>
    </source>
</evidence>
<dbReference type="SUPFAM" id="SSF55031">
    <property type="entry name" value="Bacterial exopeptidase dimerisation domain"/>
    <property type="match status" value="1"/>
</dbReference>
<evidence type="ECO:0000256" key="7">
    <source>
        <dbReference type="ARBA" id="ARBA00022997"/>
    </source>
</evidence>
<keyword evidence="5" id="KW-0378">Hydrolase</keyword>
<dbReference type="SUPFAM" id="SSF53187">
    <property type="entry name" value="Zn-dependent exopeptidases"/>
    <property type="match status" value="1"/>
</dbReference>
<evidence type="ECO:0000313" key="10">
    <source>
        <dbReference type="Proteomes" id="UP000308230"/>
    </source>
</evidence>
<comment type="similarity">
    <text evidence="2">Belongs to the peptidase M20A family.</text>
</comment>
<dbReference type="PANTHER" id="PTHR43808">
    <property type="entry name" value="ACETYLORNITHINE DEACETYLASE"/>
    <property type="match status" value="1"/>
</dbReference>
<dbReference type="GO" id="GO:0008237">
    <property type="term" value="F:metallopeptidase activity"/>
    <property type="evidence" value="ECO:0007669"/>
    <property type="project" value="UniProtKB-KW"/>
</dbReference>
<keyword evidence="8" id="KW-0482">Metalloprotease</keyword>
<dbReference type="GO" id="GO:0008270">
    <property type="term" value="F:zinc ion binding"/>
    <property type="evidence" value="ECO:0007669"/>
    <property type="project" value="InterPro"/>
</dbReference>
<evidence type="ECO:0000256" key="5">
    <source>
        <dbReference type="ARBA" id="ARBA00022801"/>
    </source>
</evidence>
<evidence type="ECO:0000256" key="4">
    <source>
        <dbReference type="ARBA" id="ARBA00022723"/>
    </source>
</evidence>
<evidence type="ECO:0000256" key="6">
    <source>
        <dbReference type="ARBA" id="ARBA00022833"/>
    </source>
</evidence>
<accession>A0A5R9FDU6</accession>
<dbReference type="GO" id="GO:0008777">
    <property type="term" value="F:acetylornithine deacetylase activity"/>
    <property type="evidence" value="ECO:0007669"/>
    <property type="project" value="TreeGrafter"/>
</dbReference>
<dbReference type="NCBIfam" id="NF005591">
    <property type="entry name" value="PRK07318.1"/>
    <property type="match status" value="1"/>
</dbReference>
<comment type="caution">
    <text evidence="9">The sequence shown here is derived from an EMBL/GenBank/DDBJ whole genome shotgun (WGS) entry which is preliminary data.</text>
</comment>
<dbReference type="Pfam" id="PF01546">
    <property type="entry name" value="Peptidase_M20"/>
    <property type="match status" value="1"/>
</dbReference>
<dbReference type="GO" id="GO:0016805">
    <property type="term" value="F:dipeptidase activity"/>
    <property type="evidence" value="ECO:0007669"/>
    <property type="project" value="UniProtKB-KW"/>
</dbReference>
<dbReference type="OrthoDB" id="9761532at2"/>
<protein>
    <submittedName>
        <fullName evidence="9">Dipeptidase PepV</fullName>
    </submittedName>
</protein>
<keyword evidence="3" id="KW-0645">Protease</keyword>